<dbReference type="SUPFAM" id="SSF54211">
    <property type="entry name" value="Ribosomal protein S5 domain 2-like"/>
    <property type="match status" value="1"/>
</dbReference>
<keyword evidence="2 7" id="KW-0819">tRNA processing</keyword>
<dbReference type="OrthoDB" id="458878at2"/>
<evidence type="ECO:0000313" key="9">
    <source>
        <dbReference type="EMBL" id="EDX71919.1"/>
    </source>
</evidence>
<dbReference type="eggNOG" id="COG0594">
    <property type="taxonomic scope" value="Bacteria"/>
</dbReference>
<dbReference type="Gene3D" id="3.30.230.10">
    <property type="match status" value="1"/>
</dbReference>
<keyword evidence="3 7" id="KW-0540">Nuclease</keyword>
<evidence type="ECO:0000256" key="4">
    <source>
        <dbReference type="ARBA" id="ARBA00022759"/>
    </source>
</evidence>
<evidence type="ECO:0000256" key="2">
    <source>
        <dbReference type="ARBA" id="ARBA00022694"/>
    </source>
</evidence>
<dbReference type="PROSITE" id="PS00648">
    <property type="entry name" value="RIBONUCLEASE_P"/>
    <property type="match status" value="1"/>
</dbReference>
<proteinExistence type="inferred from homology"/>
<dbReference type="GO" id="GO:0030677">
    <property type="term" value="C:ribonuclease P complex"/>
    <property type="evidence" value="ECO:0007669"/>
    <property type="project" value="TreeGrafter"/>
</dbReference>
<comment type="function">
    <text evidence="1 7">RNaseP catalyzes the removal of the 5'-leader sequence from pre-tRNA to produce the mature 5'-terminus. It can also cleave other RNA substrates such as 4.5S RNA. The protein component plays an auxiliary but essential role in vivo by binding to the 5'-leader sequence and broadening the substrate specificity of the ribozyme.</text>
</comment>
<comment type="similarity">
    <text evidence="7">Belongs to the RnpA family.</text>
</comment>
<dbReference type="GO" id="GO:0004526">
    <property type="term" value="F:ribonuclease P activity"/>
    <property type="evidence" value="ECO:0007669"/>
    <property type="project" value="UniProtKB-UniRule"/>
</dbReference>
<dbReference type="InterPro" id="IPR014721">
    <property type="entry name" value="Ribsml_uS5_D2-typ_fold_subgr"/>
</dbReference>
<dbReference type="AlphaFoldDB" id="B4W1I3"/>
<comment type="subunit">
    <text evidence="7">Consists of a catalytic RNA component (M1 or rnpB) and a protein subunit.</text>
</comment>
<dbReference type="GO" id="GO:0042781">
    <property type="term" value="F:3'-tRNA processing endoribonuclease activity"/>
    <property type="evidence" value="ECO:0007669"/>
    <property type="project" value="TreeGrafter"/>
</dbReference>
<keyword evidence="4 7" id="KW-0255">Endonuclease</keyword>
<evidence type="ECO:0000256" key="8">
    <source>
        <dbReference type="NCBIfam" id="TIGR00188"/>
    </source>
</evidence>
<comment type="catalytic activity">
    <reaction evidence="7">
        <text>Endonucleolytic cleavage of RNA, removing 5'-extranucleotides from tRNA precursor.</text>
        <dbReference type="EC" id="3.1.26.5"/>
    </reaction>
</comment>
<dbReference type="STRING" id="118168.MC7420_5063"/>
<keyword evidence="10" id="KW-1185">Reference proteome</keyword>
<dbReference type="EC" id="3.1.26.5" evidence="7 8"/>
<dbReference type="InterPro" id="IPR020539">
    <property type="entry name" value="RNase_P_CS"/>
</dbReference>
<dbReference type="GO" id="GO:0001682">
    <property type="term" value="P:tRNA 5'-leader removal"/>
    <property type="evidence" value="ECO:0007669"/>
    <property type="project" value="UniProtKB-UniRule"/>
</dbReference>
<keyword evidence="6 7" id="KW-0694">RNA-binding</keyword>
<evidence type="ECO:0000256" key="3">
    <source>
        <dbReference type="ARBA" id="ARBA00022722"/>
    </source>
</evidence>
<evidence type="ECO:0000256" key="6">
    <source>
        <dbReference type="ARBA" id="ARBA00022884"/>
    </source>
</evidence>
<dbReference type="EMBL" id="DS989868">
    <property type="protein sequence ID" value="EDX71919.1"/>
    <property type="molecule type" value="Genomic_DNA"/>
</dbReference>
<dbReference type="RefSeq" id="WP_006105043.1">
    <property type="nucleotide sequence ID" value="NZ_DS989868.1"/>
</dbReference>
<sequence>MLPQANRLKHWRDFKAVYQKGIRRYGRHLTVRGLHLPRVSHEKGLRSGKLQLNPKNLPPTRIGISVSQKVSKKAVVRNRLKRQIRAALRQLLPRLKPGWHVIVGVRPSALECDYAQFLQELEQLLVDAEVINGH</sequence>
<dbReference type="GO" id="GO:0000049">
    <property type="term" value="F:tRNA binding"/>
    <property type="evidence" value="ECO:0007669"/>
    <property type="project" value="UniProtKB-UniRule"/>
</dbReference>
<dbReference type="Pfam" id="PF00825">
    <property type="entry name" value="Ribonuclease_P"/>
    <property type="match status" value="1"/>
</dbReference>
<protein>
    <recommendedName>
        <fullName evidence="7 8">Ribonuclease P protein component</fullName>
        <shortName evidence="7">RNase P protein</shortName>
        <shortName evidence="7">RNaseP protein</shortName>
        <ecNumber evidence="7 8">3.1.26.5</ecNumber>
    </recommendedName>
    <alternativeName>
        <fullName evidence="7">Protein C5</fullName>
    </alternativeName>
</protein>
<organism evidence="9 10">
    <name type="scientific">Coleofasciculus chthonoplastes PCC 7420</name>
    <dbReference type="NCBI Taxonomy" id="118168"/>
    <lineage>
        <taxon>Bacteria</taxon>
        <taxon>Bacillati</taxon>
        <taxon>Cyanobacteriota</taxon>
        <taxon>Cyanophyceae</taxon>
        <taxon>Coleofasciculales</taxon>
        <taxon>Coleofasciculaceae</taxon>
        <taxon>Coleofasciculus</taxon>
    </lineage>
</organism>
<evidence type="ECO:0000313" key="10">
    <source>
        <dbReference type="Proteomes" id="UP000003835"/>
    </source>
</evidence>
<dbReference type="NCBIfam" id="TIGR00188">
    <property type="entry name" value="rnpA"/>
    <property type="match status" value="1"/>
</dbReference>
<dbReference type="HAMAP" id="MF_00227">
    <property type="entry name" value="RNase_P"/>
    <property type="match status" value="1"/>
</dbReference>
<gene>
    <name evidence="7" type="primary">rnpA</name>
    <name evidence="9" type="ORF">MC7420_5063</name>
</gene>
<evidence type="ECO:0000256" key="5">
    <source>
        <dbReference type="ARBA" id="ARBA00022801"/>
    </source>
</evidence>
<reference evidence="9 10" key="1">
    <citation type="submission" date="2008-07" db="EMBL/GenBank/DDBJ databases">
        <authorList>
            <person name="Tandeau de Marsac N."/>
            <person name="Ferriera S."/>
            <person name="Johnson J."/>
            <person name="Kravitz S."/>
            <person name="Beeson K."/>
            <person name="Sutton G."/>
            <person name="Rogers Y.-H."/>
            <person name="Friedman R."/>
            <person name="Frazier M."/>
            <person name="Venter J.C."/>
        </authorList>
    </citation>
    <scope>NUCLEOTIDE SEQUENCE [LARGE SCALE GENOMIC DNA]</scope>
    <source>
        <strain evidence="9 10">PCC 7420</strain>
    </source>
</reference>
<dbReference type="HOGENOM" id="CLU_117179_9_0_3"/>
<dbReference type="InterPro" id="IPR000100">
    <property type="entry name" value="RNase_P"/>
</dbReference>
<name>B4W1I3_9CYAN</name>
<dbReference type="PANTHER" id="PTHR33992:SF1">
    <property type="entry name" value="RIBONUCLEASE P PROTEIN COMPONENT"/>
    <property type="match status" value="1"/>
</dbReference>
<accession>B4W1I3</accession>
<evidence type="ECO:0000256" key="7">
    <source>
        <dbReference type="HAMAP-Rule" id="MF_00227"/>
    </source>
</evidence>
<dbReference type="PANTHER" id="PTHR33992">
    <property type="entry name" value="RIBONUCLEASE P PROTEIN COMPONENT"/>
    <property type="match status" value="1"/>
</dbReference>
<keyword evidence="5 7" id="KW-0378">Hydrolase</keyword>
<dbReference type="InterPro" id="IPR020568">
    <property type="entry name" value="Ribosomal_Su5_D2-typ_SF"/>
</dbReference>
<evidence type="ECO:0000256" key="1">
    <source>
        <dbReference type="ARBA" id="ARBA00002663"/>
    </source>
</evidence>
<dbReference type="Proteomes" id="UP000003835">
    <property type="component" value="Unassembled WGS sequence"/>
</dbReference>